<proteinExistence type="predicted"/>
<feature type="non-terminal residue" evidence="1">
    <location>
        <position position="1"/>
    </location>
</feature>
<evidence type="ECO:0000313" key="2">
    <source>
        <dbReference type="Proteomes" id="UP001266305"/>
    </source>
</evidence>
<evidence type="ECO:0000313" key="1">
    <source>
        <dbReference type="EMBL" id="KAK2085703.1"/>
    </source>
</evidence>
<reference evidence="1 2" key="1">
    <citation type="submission" date="2023-05" db="EMBL/GenBank/DDBJ databases">
        <title>B98-5 Cell Line De Novo Hybrid Assembly: An Optical Mapping Approach.</title>
        <authorList>
            <person name="Kananen K."/>
            <person name="Auerbach J.A."/>
            <person name="Kautto E."/>
            <person name="Blachly J.S."/>
        </authorList>
    </citation>
    <scope>NUCLEOTIDE SEQUENCE [LARGE SCALE GENOMIC DNA]</scope>
    <source>
        <strain evidence="1">B95-8</strain>
        <tissue evidence="1">Cell line</tissue>
    </source>
</reference>
<name>A0ABQ9TMQ3_SAGOE</name>
<sequence length="56" mass="6000">VSYQLGSITDLFTTSLALAGLTPPSDRAIDGLNLLPALLQGRLMDRLVLDLPRPLP</sequence>
<dbReference type="InterPro" id="IPR017850">
    <property type="entry name" value="Alkaline_phosphatase_core_sf"/>
</dbReference>
<gene>
    <name evidence="1" type="ORF">P7K49_037003</name>
</gene>
<dbReference type="Gene3D" id="3.40.720.10">
    <property type="entry name" value="Alkaline Phosphatase, subunit A"/>
    <property type="match status" value="1"/>
</dbReference>
<organism evidence="1 2">
    <name type="scientific">Saguinus oedipus</name>
    <name type="common">Cotton-top tamarin</name>
    <name type="synonym">Oedipomidas oedipus</name>
    <dbReference type="NCBI Taxonomy" id="9490"/>
    <lineage>
        <taxon>Eukaryota</taxon>
        <taxon>Metazoa</taxon>
        <taxon>Chordata</taxon>
        <taxon>Craniata</taxon>
        <taxon>Vertebrata</taxon>
        <taxon>Euteleostomi</taxon>
        <taxon>Mammalia</taxon>
        <taxon>Eutheria</taxon>
        <taxon>Euarchontoglires</taxon>
        <taxon>Primates</taxon>
        <taxon>Haplorrhini</taxon>
        <taxon>Platyrrhini</taxon>
        <taxon>Cebidae</taxon>
        <taxon>Callitrichinae</taxon>
        <taxon>Saguinus</taxon>
    </lineage>
</organism>
<dbReference type="SUPFAM" id="SSF53649">
    <property type="entry name" value="Alkaline phosphatase-like"/>
    <property type="match status" value="1"/>
</dbReference>
<keyword evidence="2" id="KW-1185">Reference proteome</keyword>
<dbReference type="EMBL" id="JASSZA010000021">
    <property type="protein sequence ID" value="KAK2085703.1"/>
    <property type="molecule type" value="Genomic_DNA"/>
</dbReference>
<dbReference type="Proteomes" id="UP001266305">
    <property type="component" value="Unassembled WGS sequence"/>
</dbReference>
<protein>
    <submittedName>
        <fullName evidence="1">Uncharacterized protein</fullName>
    </submittedName>
</protein>
<accession>A0ABQ9TMQ3</accession>
<comment type="caution">
    <text evidence="1">The sequence shown here is derived from an EMBL/GenBank/DDBJ whole genome shotgun (WGS) entry which is preliminary data.</text>
</comment>